<feature type="transmembrane region" description="Helical" evidence="2">
    <location>
        <begin position="98"/>
        <end position="119"/>
    </location>
</feature>
<feature type="region of interest" description="Disordered" evidence="1">
    <location>
        <begin position="1"/>
        <end position="46"/>
    </location>
</feature>
<evidence type="ECO:0000313" key="4">
    <source>
        <dbReference type="Proteomes" id="UP000600918"/>
    </source>
</evidence>
<keyword evidence="2" id="KW-1133">Transmembrane helix</keyword>
<name>A0A834PGR8_VESPE</name>
<evidence type="ECO:0000256" key="1">
    <source>
        <dbReference type="SAM" id="MobiDB-lite"/>
    </source>
</evidence>
<feature type="compositionally biased region" description="Low complexity" evidence="1">
    <location>
        <begin position="1"/>
        <end position="20"/>
    </location>
</feature>
<comment type="caution">
    <text evidence="3">The sequence shown here is derived from an EMBL/GenBank/DDBJ whole genome shotgun (WGS) entry which is preliminary data.</text>
</comment>
<proteinExistence type="predicted"/>
<reference evidence="3" key="1">
    <citation type="journal article" date="2020" name="G3 (Bethesda)">
        <title>High-Quality Assemblies for Three Invasive Social Wasps from the &lt;i&gt;Vespula&lt;/i&gt; Genus.</title>
        <authorList>
            <person name="Harrop T.W.R."/>
            <person name="Guhlin J."/>
            <person name="McLaughlin G.M."/>
            <person name="Permina E."/>
            <person name="Stockwell P."/>
            <person name="Gilligan J."/>
            <person name="Le Lec M.F."/>
            <person name="Gruber M.A.M."/>
            <person name="Quinn O."/>
            <person name="Lovegrove M."/>
            <person name="Duncan E.J."/>
            <person name="Remnant E.J."/>
            <person name="Van Eeckhoven J."/>
            <person name="Graham B."/>
            <person name="Knapp R.A."/>
            <person name="Langford K.W."/>
            <person name="Kronenberg Z."/>
            <person name="Press M.O."/>
            <person name="Eacker S.M."/>
            <person name="Wilson-Rankin E.E."/>
            <person name="Purcell J."/>
            <person name="Lester P.J."/>
            <person name="Dearden P.K."/>
        </authorList>
    </citation>
    <scope>NUCLEOTIDE SEQUENCE</scope>
    <source>
        <strain evidence="3">Volc-1</strain>
    </source>
</reference>
<evidence type="ECO:0000256" key="2">
    <source>
        <dbReference type="SAM" id="Phobius"/>
    </source>
</evidence>
<keyword evidence="2" id="KW-0472">Membrane</keyword>
<gene>
    <name evidence="3" type="ORF">H0235_001738</name>
</gene>
<organism evidence="3 4">
    <name type="scientific">Vespula pensylvanica</name>
    <name type="common">Western yellow jacket</name>
    <name type="synonym">Wasp</name>
    <dbReference type="NCBI Taxonomy" id="30213"/>
    <lineage>
        <taxon>Eukaryota</taxon>
        <taxon>Metazoa</taxon>
        <taxon>Ecdysozoa</taxon>
        <taxon>Arthropoda</taxon>
        <taxon>Hexapoda</taxon>
        <taxon>Insecta</taxon>
        <taxon>Pterygota</taxon>
        <taxon>Neoptera</taxon>
        <taxon>Endopterygota</taxon>
        <taxon>Hymenoptera</taxon>
        <taxon>Apocrita</taxon>
        <taxon>Aculeata</taxon>
        <taxon>Vespoidea</taxon>
        <taxon>Vespidae</taxon>
        <taxon>Vespinae</taxon>
        <taxon>Vespula</taxon>
    </lineage>
</organism>
<keyword evidence="4" id="KW-1185">Reference proteome</keyword>
<dbReference type="EMBL" id="JACSDY010000001">
    <property type="protein sequence ID" value="KAF7439347.1"/>
    <property type="molecule type" value="Genomic_DNA"/>
</dbReference>
<accession>A0A834PGR8</accession>
<evidence type="ECO:0000313" key="3">
    <source>
        <dbReference type="EMBL" id="KAF7439347.1"/>
    </source>
</evidence>
<dbReference type="Proteomes" id="UP000600918">
    <property type="component" value="Unassembled WGS sequence"/>
</dbReference>
<protein>
    <submittedName>
        <fullName evidence="3">Uncharacterized protein</fullName>
    </submittedName>
</protein>
<dbReference type="AlphaFoldDB" id="A0A834PGR8"/>
<keyword evidence="2" id="KW-0812">Transmembrane</keyword>
<sequence>MHYQRPFRSPSSGPSSSTTFPPAPRRRARTKREEFDQGTEETAIAEAKAKATAEVAACSSSYEEHRTARASKQASKQASRASRATLMPKALYNSEDQLLHLPLIPAQVAVGYVVLYWALLLTGYEA</sequence>